<evidence type="ECO:0000313" key="9">
    <source>
        <dbReference type="Proteomes" id="UP000265643"/>
    </source>
</evidence>
<protein>
    <recommendedName>
        <fullName evidence="3 5">acylphosphatase</fullName>
        <ecNumber evidence="2 5">3.6.1.7</ecNumber>
    </recommendedName>
</protein>
<dbReference type="SUPFAM" id="SSF54975">
    <property type="entry name" value="Acylphosphatase/BLUF domain-like"/>
    <property type="match status" value="1"/>
</dbReference>
<dbReference type="InterPro" id="IPR017968">
    <property type="entry name" value="Acylphosphatase_CS"/>
</dbReference>
<dbReference type="GO" id="GO:0003998">
    <property type="term" value="F:acylphosphatase activity"/>
    <property type="evidence" value="ECO:0007669"/>
    <property type="project" value="UniProtKB-EC"/>
</dbReference>
<dbReference type="PRINTS" id="PR00112">
    <property type="entry name" value="ACYLPHPHTASE"/>
</dbReference>
<evidence type="ECO:0000256" key="4">
    <source>
        <dbReference type="ARBA" id="ARBA00047645"/>
    </source>
</evidence>
<evidence type="ECO:0000313" key="8">
    <source>
        <dbReference type="EMBL" id="GCA67804.1"/>
    </source>
</evidence>
<evidence type="ECO:0000259" key="7">
    <source>
        <dbReference type="PROSITE" id="PS51160"/>
    </source>
</evidence>
<reference evidence="9" key="1">
    <citation type="submission" date="2018-09" db="EMBL/GenBank/DDBJ databases">
        <title>Draft Genome Sequence of Mediterraneibacter sp. KCTC 15684.</title>
        <authorList>
            <person name="Kim J.S."/>
            <person name="Han K.I."/>
            <person name="Suh M.K."/>
            <person name="Lee K.C."/>
            <person name="Eom M.K."/>
            <person name="Lee J.H."/>
            <person name="Park S.H."/>
            <person name="Kang S.W."/>
            <person name="Park J.E."/>
            <person name="Oh B.S."/>
            <person name="Yu S.Y."/>
            <person name="Choi S.H."/>
            <person name="Lee D.H."/>
            <person name="Yoon H."/>
            <person name="Kim B."/>
            <person name="Yang S.J."/>
            <person name="Lee J.S."/>
        </authorList>
    </citation>
    <scope>NUCLEOTIDE SEQUENCE [LARGE SCALE GENOMIC DNA]</scope>
    <source>
        <strain evidence="9">KCTC 15684</strain>
    </source>
</reference>
<dbReference type="EC" id="3.6.1.7" evidence="2 5"/>
<dbReference type="PROSITE" id="PS51160">
    <property type="entry name" value="ACYLPHOSPHATASE_3"/>
    <property type="match status" value="1"/>
</dbReference>
<gene>
    <name evidence="8" type="primary">acyP</name>
    <name evidence="8" type="ORF">KGMB01110_22400</name>
</gene>
<keyword evidence="9" id="KW-1185">Reference proteome</keyword>
<organism evidence="8 9">
    <name type="scientific">Mediterraneibacter butyricigenes</name>
    <dbReference type="NCBI Taxonomy" id="2316025"/>
    <lineage>
        <taxon>Bacteria</taxon>
        <taxon>Bacillati</taxon>
        <taxon>Bacillota</taxon>
        <taxon>Clostridia</taxon>
        <taxon>Lachnospirales</taxon>
        <taxon>Lachnospiraceae</taxon>
        <taxon>Mediterraneibacter</taxon>
    </lineage>
</organism>
<dbReference type="Pfam" id="PF00708">
    <property type="entry name" value="Acylphosphatase"/>
    <property type="match status" value="1"/>
</dbReference>
<feature type="active site" evidence="5">
    <location>
        <position position="20"/>
    </location>
</feature>
<feature type="active site" evidence="5">
    <location>
        <position position="38"/>
    </location>
</feature>
<dbReference type="PANTHER" id="PTHR47268:SF4">
    <property type="entry name" value="ACYLPHOSPHATASE"/>
    <property type="match status" value="1"/>
</dbReference>
<keyword evidence="5" id="KW-0378">Hydrolase</keyword>
<dbReference type="InterPro" id="IPR020456">
    <property type="entry name" value="Acylphosphatase"/>
</dbReference>
<dbReference type="AlphaFoldDB" id="A0A391P1E0"/>
<comment type="caution">
    <text evidence="8">The sequence shown here is derived from an EMBL/GenBank/DDBJ whole genome shotgun (WGS) entry which is preliminary data.</text>
</comment>
<feature type="domain" description="Acylphosphatase-like" evidence="7">
    <location>
        <begin position="5"/>
        <end position="89"/>
    </location>
</feature>
<comment type="catalytic activity">
    <reaction evidence="4 5">
        <text>an acyl phosphate + H2O = a carboxylate + phosphate + H(+)</text>
        <dbReference type="Rhea" id="RHEA:14965"/>
        <dbReference type="ChEBI" id="CHEBI:15377"/>
        <dbReference type="ChEBI" id="CHEBI:15378"/>
        <dbReference type="ChEBI" id="CHEBI:29067"/>
        <dbReference type="ChEBI" id="CHEBI:43474"/>
        <dbReference type="ChEBI" id="CHEBI:59918"/>
        <dbReference type="EC" id="3.6.1.7"/>
    </reaction>
</comment>
<dbReference type="PROSITE" id="PS00151">
    <property type="entry name" value="ACYLPHOSPHATASE_2"/>
    <property type="match status" value="1"/>
</dbReference>
<proteinExistence type="inferred from homology"/>
<accession>A0A391P1E0</accession>
<dbReference type="RefSeq" id="WP_117603296.1">
    <property type="nucleotide sequence ID" value="NZ_BHGK01000001.1"/>
</dbReference>
<evidence type="ECO:0000256" key="6">
    <source>
        <dbReference type="RuleBase" id="RU004168"/>
    </source>
</evidence>
<dbReference type="EMBL" id="BHGK01000001">
    <property type="protein sequence ID" value="GCA67804.1"/>
    <property type="molecule type" value="Genomic_DNA"/>
</dbReference>
<dbReference type="Proteomes" id="UP000265643">
    <property type="component" value="Unassembled WGS sequence"/>
</dbReference>
<evidence type="ECO:0000256" key="1">
    <source>
        <dbReference type="ARBA" id="ARBA00005614"/>
    </source>
</evidence>
<comment type="similarity">
    <text evidence="1 6">Belongs to the acylphosphatase family.</text>
</comment>
<name>A0A391P1E0_9FIRM</name>
<evidence type="ECO:0000256" key="3">
    <source>
        <dbReference type="ARBA" id="ARBA00015991"/>
    </source>
</evidence>
<dbReference type="PANTHER" id="PTHR47268">
    <property type="entry name" value="ACYLPHOSPHATASE"/>
    <property type="match status" value="1"/>
</dbReference>
<dbReference type="InterPro" id="IPR001792">
    <property type="entry name" value="Acylphosphatase-like_dom"/>
</dbReference>
<dbReference type="Gene3D" id="3.30.70.100">
    <property type="match status" value="1"/>
</dbReference>
<dbReference type="InterPro" id="IPR036046">
    <property type="entry name" value="Acylphosphatase-like_dom_sf"/>
</dbReference>
<sequence length="89" mass="10283">MEKIRKYLTFTGRVQGVGFRYTAEYLAQSIGLTGWVRNEWDGSVAMEVQGTEEQIDLLIKKLRSGRFIRIDHVAELELPVKIETGFHVR</sequence>
<evidence type="ECO:0000256" key="2">
    <source>
        <dbReference type="ARBA" id="ARBA00012150"/>
    </source>
</evidence>
<evidence type="ECO:0000256" key="5">
    <source>
        <dbReference type="PROSITE-ProRule" id="PRU00520"/>
    </source>
</evidence>